<dbReference type="InterPro" id="IPR012332">
    <property type="entry name" value="Autotransporter_pectin_lyase_C"/>
</dbReference>
<accession>W0FIK2</accession>
<feature type="signal peptide" evidence="2">
    <location>
        <begin position="1"/>
        <end position="25"/>
    </location>
</feature>
<dbReference type="AlphaFoldDB" id="W0FIK2"/>
<dbReference type="EMBL" id="KC246801">
    <property type="protein sequence ID" value="AHF24646.1"/>
    <property type="molecule type" value="Genomic_DNA"/>
</dbReference>
<sequence length="493" mass="48565">MKRSLAIILSILLVTTMLFSVTAVAENGPGGTPPSGDQGGTPPDGFGGGTPPDGFGGGTPPDGFGGGTPPDGAPGGGGFGGGTPPGGGTSSFEYSAATEITEATELTDQAYASQTTDESALIVNTADAVTIANPTVTKTGDSNGGDNCNFYGLNAALLVMGGSTTTITGGTITSEASGANGVFSYGGNGGSNGADGDGTTVIISDTTITTTGDGSGGIMTTGGGITYASNLTVETSGRSSAAIRTDRGGGTVVVDGGTYTTSGLGSPAIYSTADITVKNASLTSNLSEGVCIEGMNSIALENCDLTASNTQCNGNATFLDTIMIYQSMSGDADSGTSSFTMTGGSLTSLSGHMFHVTNTHAVITLSGVTLNNEGSDVLLSVCDDGWNGASNTAELIADAQALEGTILAGDNSTLTLTLSNGSSFEGCISGEIENAKGTTVSTETGTVCVIMDSTSTWTLTADTYITSFEGDASGIISNGYTLYVNGTALEGTK</sequence>
<keyword evidence="2" id="KW-0732">Signal</keyword>
<organism evidence="3">
    <name type="scientific">uncultured bacterium Contig13</name>
    <dbReference type="NCBI Taxonomy" id="1393410"/>
    <lineage>
        <taxon>Bacteria</taxon>
        <taxon>environmental samples</taxon>
    </lineage>
</organism>
<protein>
    <submittedName>
        <fullName evidence="3">Uncharacterized protein</fullName>
    </submittedName>
</protein>
<feature type="compositionally biased region" description="Gly residues" evidence="1">
    <location>
        <begin position="45"/>
        <end position="89"/>
    </location>
</feature>
<proteinExistence type="predicted"/>
<feature type="region of interest" description="Disordered" evidence="1">
    <location>
        <begin position="28"/>
        <end position="92"/>
    </location>
</feature>
<evidence type="ECO:0000256" key="2">
    <source>
        <dbReference type="SAM" id="SignalP"/>
    </source>
</evidence>
<feature type="chain" id="PRO_5004788358" evidence="2">
    <location>
        <begin position="26"/>
        <end position="493"/>
    </location>
</feature>
<evidence type="ECO:0000256" key="1">
    <source>
        <dbReference type="SAM" id="MobiDB-lite"/>
    </source>
</evidence>
<dbReference type="Gene3D" id="2.160.20.20">
    <property type="match status" value="1"/>
</dbReference>
<reference evidence="3" key="1">
    <citation type="journal article" date="2013" name="PLoS ONE">
        <title>Metagenomic insights into the carbohydrate-active enzymes carried by the microorganisms adhering to solid digesta in the rumen of cows.</title>
        <authorList>
            <person name="Wang L."/>
            <person name="Hatem A."/>
            <person name="Catalyurek U.V."/>
            <person name="Morrison M."/>
            <person name="Yu Z."/>
        </authorList>
    </citation>
    <scope>NUCLEOTIDE SEQUENCE</scope>
</reference>
<name>W0FIK2_9BACT</name>
<evidence type="ECO:0000313" key="3">
    <source>
        <dbReference type="EMBL" id="AHF24646.1"/>
    </source>
</evidence>